<accession>W5XKG3</accession>
<evidence type="ECO:0000256" key="4">
    <source>
        <dbReference type="ARBA" id="ARBA00015294"/>
    </source>
</evidence>
<dbReference type="Gene3D" id="2.60.40.3770">
    <property type="match status" value="1"/>
</dbReference>
<keyword evidence="28" id="KW-1185">Reference proteome</keyword>
<evidence type="ECO:0000256" key="20">
    <source>
        <dbReference type="ARBA" id="ARBA00023296"/>
    </source>
</evidence>
<dbReference type="Gene3D" id="2.60.98.50">
    <property type="match status" value="1"/>
</dbReference>
<keyword evidence="16 23" id="KW-0472">Membrane</keyword>
<evidence type="ECO:0000256" key="18">
    <source>
        <dbReference type="ARBA" id="ARBA00023180"/>
    </source>
</evidence>
<keyword evidence="9 23" id="KW-0812">Transmembrane</keyword>
<evidence type="ECO:0000256" key="10">
    <source>
        <dbReference type="ARBA" id="ARBA00022729"/>
    </source>
</evidence>
<evidence type="ECO:0000256" key="15">
    <source>
        <dbReference type="ARBA" id="ARBA00022989"/>
    </source>
</evidence>
<keyword evidence="13" id="KW-0946">Virion</keyword>
<organism evidence="27 28">
    <name type="scientific">Albatross Island virus</name>
    <dbReference type="NCBI Taxonomy" id="3118734"/>
    <lineage>
        <taxon>Viruses</taxon>
        <taxon>Riboviria</taxon>
        <taxon>Orthornavirae</taxon>
        <taxon>Negarnaviricota</taxon>
        <taxon>Polyploviricotina</taxon>
        <taxon>Bunyaviricetes</taxon>
        <taxon>Hareavirales</taxon>
        <taxon>Phenuiviridae</taxon>
        <taxon>Bandavirus</taxon>
        <taxon>Bandavirus albatrossense</taxon>
    </lineage>
</organism>
<feature type="domain" description="Phlebovirus glycoprotein G1" evidence="24">
    <location>
        <begin position="138"/>
        <end position="551"/>
    </location>
</feature>
<feature type="transmembrane region" description="Helical" evidence="23">
    <location>
        <begin position="449"/>
        <end position="477"/>
    </location>
</feature>
<evidence type="ECO:0000256" key="23">
    <source>
        <dbReference type="SAM" id="Phobius"/>
    </source>
</evidence>
<keyword evidence="11" id="KW-1161">Viral attachment to host cell</keyword>
<evidence type="ECO:0000256" key="2">
    <source>
        <dbReference type="ARBA" id="ARBA00004482"/>
    </source>
</evidence>
<dbReference type="GO" id="GO:0044167">
    <property type="term" value="C:host cell endoplasmic reticulum membrane"/>
    <property type="evidence" value="ECO:0007669"/>
    <property type="project" value="UniProtKB-SubCell"/>
</dbReference>
<dbReference type="Pfam" id="PF07245">
    <property type="entry name" value="Phlebovirus_G2"/>
    <property type="match status" value="1"/>
</dbReference>
<keyword evidence="18" id="KW-0325">Glycoprotein</keyword>
<dbReference type="GO" id="GO:0039654">
    <property type="term" value="P:fusion of virus membrane with host endosome membrane"/>
    <property type="evidence" value="ECO:0007669"/>
    <property type="project" value="UniProtKB-KW"/>
</dbReference>
<keyword evidence="5" id="KW-1168">Fusion of virus membrane with host membrane</keyword>
<dbReference type="Pfam" id="PF19019">
    <property type="entry name" value="Phlebo_G2_C"/>
    <property type="match status" value="1"/>
</dbReference>
<dbReference type="InterPro" id="IPR009878">
    <property type="entry name" value="Phlebovirus_G2_fusion"/>
</dbReference>
<dbReference type="Proteomes" id="UP000130035">
    <property type="component" value="Genome"/>
</dbReference>
<keyword evidence="20" id="KW-1160">Virus entry into host cell</keyword>
<feature type="domain" description="Phlebovirus glycoprotein G2 C-terminal" evidence="26">
    <location>
        <begin position="900"/>
        <end position="1049"/>
    </location>
</feature>
<dbReference type="GO" id="GO:0016020">
    <property type="term" value="C:membrane"/>
    <property type="evidence" value="ECO:0007669"/>
    <property type="project" value="InterPro"/>
</dbReference>
<evidence type="ECO:0000256" key="3">
    <source>
        <dbReference type="ARBA" id="ARBA00004563"/>
    </source>
</evidence>
<evidence type="ECO:0000256" key="12">
    <source>
        <dbReference type="ARBA" id="ARBA00022812"/>
    </source>
</evidence>
<evidence type="ECO:0000256" key="8">
    <source>
        <dbReference type="ARBA" id="ARBA00022595"/>
    </source>
</evidence>
<dbReference type="GO" id="GO:0019062">
    <property type="term" value="P:virion attachment to host cell"/>
    <property type="evidence" value="ECO:0007669"/>
    <property type="project" value="UniProtKB-KW"/>
</dbReference>
<dbReference type="Pfam" id="PF07243">
    <property type="entry name" value="Phlebovirus_G1"/>
    <property type="match status" value="1"/>
</dbReference>
<reference evidence="27 28" key="1">
    <citation type="journal article" date="2014" name="Emerg. Infect. Dis.">
        <title>Novel phlebovirus with zoonotic potential isolated from ticks, australia.</title>
        <authorList>
            <person name="Wang J."/>
            <person name="Selleck P."/>
            <person name="Yu M."/>
            <person name="Ha W."/>
            <person name="Rootes C."/>
            <person name="Gales R."/>
            <person name="Wise T."/>
            <person name="Crameri S."/>
            <person name="Chen H."/>
            <person name="Broz I."/>
            <person name="Hyatt A."/>
            <person name="Woods R."/>
            <person name="Meehan B."/>
            <person name="McCullough S."/>
            <person name="Wang L.F."/>
        </authorList>
    </citation>
    <scope>NUCLEOTIDE SEQUENCE [LARGE SCALE GENOMIC DNA]</scope>
</reference>
<evidence type="ECO:0000256" key="17">
    <source>
        <dbReference type="ARBA" id="ARBA00023157"/>
    </source>
</evidence>
<dbReference type="GO" id="GO:0044178">
    <property type="term" value="C:host cell Golgi membrane"/>
    <property type="evidence" value="ECO:0007669"/>
    <property type="project" value="UniProtKB-SubCell"/>
</dbReference>
<feature type="transmembrane region" description="Helical" evidence="23">
    <location>
        <begin position="538"/>
        <end position="561"/>
    </location>
</feature>
<keyword evidence="15 23" id="KW-1133">Transmembrane helix</keyword>
<evidence type="ECO:0000256" key="14">
    <source>
        <dbReference type="ARBA" id="ARBA00022870"/>
    </source>
</evidence>
<evidence type="ECO:0000259" key="26">
    <source>
        <dbReference type="Pfam" id="PF19019"/>
    </source>
</evidence>
<evidence type="ECO:0000313" key="28">
    <source>
        <dbReference type="Proteomes" id="UP000130035"/>
    </source>
</evidence>
<keyword evidence="6" id="KW-1170">Fusion of virus membrane with host endosomal membrane</keyword>
<keyword evidence="7" id="KW-0945">Host-virus interaction</keyword>
<evidence type="ECO:0000256" key="16">
    <source>
        <dbReference type="ARBA" id="ARBA00023136"/>
    </source>
</evidence>
<evidence type="ECO:0000259" key="24">
    <source>
        <dbReference type="Pfam" id="PF07243"/>
    </source>
</evidence>
<dbReference type="KEGG" id="vg:80549659"/>
<name>W5XKG3_9VIRU</name>
<feature type="domain" description="Phlebovirus glycoprotein G2 fusion" evidence="25">
    <location>
        <begin position="556"/>
        <end position="863"/>
    </location>
</feature>
<proteinExistence type="inferred from homology"/>
<evidence type="ECO:0000256" key="11">
    <source>
        <dbReference type="ARBA" id="ARBA00022804"/>
    </source>
</evidence>
<evidence type="ECO:0000256" key="1">
    <source>
        <dbReference type="ARBA" id="ARBA00004244"/>
    </source>
</evidence>
<keyword evidence="14" id="KW-1043">Host membrane</keyword>
<dbReference type="GO" id="GO:0055036">
    <property type="term" value="C:virion membrane"/>
    <property type="evidence" value="ECO:0007669"/>
    <property type="project" value="UniProtKB-SubCell"/>
</dbReference>
<dbReference type="GO" id="GO:0046718">
    <property type="term" value="P:symbiont entry into host cell"/>
    <property type="evidence" value="ECO:0007669"/>
    <property type="project" value="UniProtKB-KW"/>
</dbReference>
<keyword evidence="19" id="KW-1038">Host endoplasmic reticulum</keyword>
<evidence type="ECO:0000256" key="9">
    <source>
        <dbReference type="ARBA" id="ARBA00022692"/>
    </source>
</evidence>
<evidence type="ECO:0000259" key="25">
    <source>
        <dbReference type="Pfam" id="PF07245"/>
    </source>
</evidence>
<feature type="transmembrane region" description="Helical" evidence="23">
    <location>
        <begin position="1029"/>
        <end position="1052"/>
    </location>
</feature>
<comment type="subcellular location">
    <subcellularLocation>
        <location evidence="1">Host Golgi apparatus membrane</location>
        <topology evidence="1">Single-pass type I membrane protein</topology>
    </subcellularLocation>
    <subcellularLocation>
        <location evidence="2">Host endoplasmic reticulum membrane</location>
        <topology evidence="2">Single-pass type I membrane protein</topology>
    </subcellularLocation>
    <subcellularLocation>
        <location evidence="3">Virion membrane</location>
        <topology evidence="3">Single-pass type I membrane protein</topology>
    </subcellularLocation>
</comment>
<keyword evidence="10" id="KW-0732">Signal</keyword>
<evidence type="ECO:0000256" key="19">
    <source>
        <dbReference type="ARBA" id="ARBA00023184"/>
    </source>
</evidence>
<dbReference type="InterPro" id="IPR043603">
    <property type="entry name" value="Phlebo_G2_C"/>
</dbReference>
<protein>
    <recommendedName>
        <fullName evidence="4">Envelopment polyprotein</fullName>
    </recommendedName>
    <alternativeName>
        <fullName evidence="21">M polyprotein</fullName>
    </alternativeName>
</protein>
<keyword evidence="12" id="KW-1040">Host Golgi apparatus</keyword>
<evidence type="ECO:0000256" key="21">
    <source>
        <dbReference type="ARBA" id="ARBA00031199"/>
    </source>
</evidence>
<evidence type="ECO:0000256" key="13">
    <source>
        <dbReference type="ARBA" id="ARBA00022844"/>
    </source>
</evidence>
<evidence type="ECO:0000256" key="7">
    <source>
        <dbReference type="ARBA" id="ARBA00022581"/>
    </source>
</evidence>
<evidence type="ECO:0000256" key="6">
    <source>
        <dbReference type="ARBA" id="ARBA00022510"/>
    </source>
</evidence>
<evidence type="ECO:0000256" key="5">
    <source>
        <dbReference type="ARBA" id="ARBA00022506"/>
    </source>
</evidence>
<dbReference type="EMBL" id="KF848981">
    <property type="protein sequence ID" value="AHI10995.1"/>
    <property type="molecule type" value="Genomic_RNA"/>
</dbReference>
<evidence type="ECO:0000256" key="22">
    <source>
        <dbReference type="ARBA" id="ARBA00033745"/>
    </source>
</evidence>
<dbReference type="InterPro" id="IPR010826">
    <property type="entry name" value="Phlebovirus_G1"/>
</dbReference>
<keyword evidence="17" id="KW-1015">Disulfide bond</keyword>
<comment type="similarity">
    <text evidence="22">Belongs to the phlebovirus envelope glycoprotein family.</text>
</comment>
<evidence type="ECO:0000313" key="27">
    <source>
        <dbReference type="EMBL" id="AHI10995.1"/>
    </source>
</evidence>
<keyword evidence="8" id="KW-1162">Viral penetration into host cytoplasm</keyword>
<sequence length="1063" mass="117665">MEVVLLLLMLPGVSLGRNIICGADSRSEKNATVENHHGFSERYCQLDRLEHVTSWMRNNSAFTGKVGMYQGRDKVEYFPAEENFQWKWPGLLSPCDADWMGIIRVVPAPKGVRMVEGVSYKGKVFVERPSFKSYVAWSCDDSTSMSKSGSFCRSDNAISSGLITAHRVLWIGDVACQVGTPITDDVFNELATFSQSEYPDICKIDGEVFNECEQETGEMSFDLNWMDVGKAHKILMREHSTKWLQESTRKDFVCITSEGNPCPDSDEDECFINEKCSGDTQFCINHGCVGHQGKNSTPCHCELVDKPGALTVRYGGISVRPYCYGFSRMMVTFSRQTKQFKKSGCTGCEIECYSGGVRLITLTSKVKDGTACIGQMCASIQGGAKRTEIKFHERVLVGKLNVMIDGRLEEGASFSLKGYCHFPSGCEAVSCTFCHEFLRNPQCYPVKKWLFIFIVFMVLWIALMLVTSVLRAVILWWSVIYKPVKLVLIILKRIIRTIFSGLNRVRVRGQIIMQEEEMRRGEANYEAAVFNPRARPRVFLPTLLMMLFLITLCSGCDELVMAESKMITCKRGTGNYKECQVTGRALLPAVNPGQEACLHFQTNESPETKCFKIKVKSINLKCKQGSTYFVPETRSRCTSVRRCRWAGDCQSGCPDGFRQHSFSGDWTARMDRSSLGWSGCADGCGGAACGCFNAAPSCIFWRKWLENPSGRAWKVSPCIAWVLAADIEVTLPSGEKRGMHPLSGVATQMFKGVSLTYLGSSSNYVGLSNLCEMSEEVSDEMAIAPCNLPGHATMGSVGEVQCSSLEGAKKINKDSCVWDSNLIGVELRTDDITCYTKLTSVEAVANYSRVPCIMGGIRFERSPHERGRVIGSPTDITSVKGSFSVTFRGLRLKLSETMATCTGEFVNLTGCYSCMHGATAEFKISSNKNTTAHVVCEHDKTAFEVHEGMRVYKAPLSFNSAVVKETCEFVCGGQKSQFQVEGNLVFLDIPKVHEGSYMKTFHSSVGGGASVPNPLDWLSALFGNSLSHWILGIIGLAILSMIALVLIRNLILSLSGSCKRKRS</sequence>